<accession>A0ABR9JNR6</accession>
<keyword evidence="7 8" id="KW-0472">Membrane</keyword>
<feature type="transmembrane region" description="Helical" evidence="8">
    <location>
        <begin position="99"/>
        <end position="117"/>
    </location>
</feature>
<feature type="transmembrane region" description="Helical" evidence="8">
    <location>
        <begin position="214"/>
        <end position="235"/>
    </location>
</feature>
<evidence type="ECO:0000256" key="8">
    <source>
        <dbReference type="RuleBase" id="RU363041"/>
    </source>
</evidence>
<feature type="transmembrane region" description="Helical" evidence="8">
    <location>
        <begin position="242"/>
        <end position="259"/>
    </location>
</feature>
<feature type="transmembrane region" description="Helical" evidence="8">
    <location>
        <begin position="74"/>
        <end position="93"/>
    </location>
</feature>
<comment type="subcellular location">
    <subcellularLocation>
        <location evidence="1 8">Cell membrane</location>
        <topology evidence="1 8">Multi-pass membrane protein</topology>
    </subcellularLocation>
</comment>
<keyword evidence="10" id="KW-1185">Reference proteome</keyword>
<comment type="similarity">
    <text evidence="2 8">Belongs to the 4-toluene sulfonate uptake permease (TSUP) (TC 2.A.102) family.</text>
</comment>
<dbReference type="Pfam" id="PF01925">
    <property type="entry name" value="TauE"/>
    <property type="match status" value="1"/>
</dbReference>
<keyword evidence="6 8" id="KW-1133">Transmembrane helix</keyword>
<evidence type="ECO:0000256" key="5">
    <source>
        <dbReference type="ARBA" id="ARBA00022692"/>
    </source>
</evidence>
<dbReference type="InterPro" id="IPR002781">
    <property type="entry name" value="TM_pro_TauE-like"/>
</dbReference>
<dbReference type="InterPro" id="IPR052017">
    <property type="entry name" value="TSUP"/>
</dbReference>
<reference evidence="9 10" key="1">
    <citation type="submission" date="2020-10" db="EMBL/GenBank/DDBJ databases">
        <title>Sequencing the genomes of 1000 actinobacteria strains.</title>
        <authorList>
            <person name="Klenk H.-P."/>
        </authorList>
    </citation>
    <scope>NUCLEOTIDE SEQUENCE [LARGE SCALE GENOMIC DNA]</scope>
    <source>
        <strain evidence="9 10">DSM 46744</strain>
    </source>
</reference>
<evidence type="ECO:0000256" key="1">
    <source>
        <dbReference type="ARBA" id="ARBA00004651"/>
    </source>
</evidence>
<dbReference type="RefSeq" id="WP_192758937.1">
    <property type="nucleotide sequence ID" value="NZ_JADBDZ010000001.1"/>
</dbReference>
<evidence type="ECO:0000256" key="7">
    <source>
        <dbReference type="ARBA" id="ARBA00023136"/>
    </source>
</evidence>
<keyword evidence="5 8" id="KW-0812">Transmembrane</keyword>
<feature type="transmembrane region" description="Helical" evidence="8">
    <location>
        <begin position="188"/>
        <end position="208"/>
    </location>
</feature>
<evidence type="ECO:0000256" key="6">
    <source>
        <dbReference type="ARBA" id="ARBA00022989"/>
    </source>
</evidence>
<evidence type="ECO:0000256" key="3">
    <source>
        <dbReference type="ARBA" id="ARBA00022448"/>
    </source>
</evidence>
<comment type="caution">
    <text evidence="9">The sequence shown here is derived from an EMBL/GenBank/DDBJ whole genome shotgun (WGS) entry which is preliminary data.</text>
</comment>
<dbReference type="PANTHER" id="PTHR30269:SF0">
    <property type="entry name" value="MEMBRANE TRANSPORTER PROTEIN YFCA-RELATED"/>
    <property type="match status" value="1"/>
</dbReference>
<evidence type="ECO:0000256" key="2">
    <source>
        <dbReference type="ARBA" id="ARBA00009142"/>
    </source>
</evidence>
<organism evidence="9 10">
    <name type="scientific">Actinomadura algeriensis</name>
    <dbReference type="NCBI Taxonomy" id="1679523"/>
    <lineage>
        <taxon>Bacteria</taxon>
        <taxon>Bacillati</taxon>
        <taxon>Actinomycetota</taxon>
        <taxon>Actinomycetes</taxon>
        <taxon>Streptosporangiales</taxon>
        <taxon>Thermomonosporaceae</taxon>
        <taxon>Actinomadura</taxon>
    </lineage>
</organism>
<protein>
    <recommendedName>
        <fullName evidence="8">Probable membrane transporter protein</fullName>
    </recommendedName>
</protein>
<keyword evidence="4 8" id="KW-1003">Cell membrane</keyword>
<evidence type="ECO:0000313" key="10">
    <source>
        <dbReference type="Proteomes" id="UP000627838"/>
    </source>
</evidence>
<proteinExistence type="inferred from homology"/>
<keyword evidence="3" id="KW-0813">Transport</keyword>
<dbReference type="EMBL" id="JADBDZ010000001">
    <property type="protein sequence ID" value="MBE1532205.1"/>
    <property type="molecule type" value="Genomic_DNA"/>
</dbReference>
<sequence>MNLLEAAAVFAAGVAAGGINTVVGSGSLITFPTLVTLGFPPVVANVSNNIGLVPGSATGAYGYRAELEGQRGRLLRLGSASMLGALIGGLLLLGLPAEAFQVIVVALIALALVLVVVQPRLQAWVKRRREADGEGEHGPHGGPLLWIAVLLAGMYGGYFGAAQGIVLIAILGIALADDLQRVNAAKNVLSAIVNGSAAVLFITLSIVSDTVIDWWAVLMIALGSTVGGLLGAKVGRRIPPPVLRGVIVVVGLVAIVNLVR</sequence>
<evidence type="ECO:0000313" key="9">
    <source>
        <dbReference type="EMBL" id="MBE1532205.1"/>
    </source>
</evidence>
<gene>
    <name evidence="9" type="ORF">H4W34_002038</name>
</gene>
<dbReference type="PANTHER" id="PTHR30269">
    <property type="entry name" value="TRANSMEMBRANE PROTEIN YFCA"/>
    <property type="match status" value="1"/>
</dbReference>
<dbReference type="Proteomes" id="UP000627838">
    <property type="component" value="Unassembled WGS sequence"/>
</dbReference>
<evidence type="ECO:0000256" key="4">
    <source>
        <dbReference type="ARBA" id="ARBA00022475"/>
    </source>
</evidence>
<name>A0ABR9JNR6_9ACTN</name>
<feature type="transmembrane region" description="Helical" evidence="8">
    <location>
        <begin position="138"/>
        <end position="155"/>
    </location>
</feature>